<dbReference type="Proteomes" id="UP001066276">
    <property type="component" value="Chromosome 11"/>
</dbReference>
<proteinExistence type="predicted"/>
<sequence>MPGQLISDPAELEKSQSRVKLVSQKSTSYVAETVACQASGFEKLVAHWQIVTCQDSTPVEAGKAGVESVAWKVGAFDRILVMVKKQSRVRLTAERSVEIR</sequence>
<evidence type="ECO:0000313" key="1">
    <source>
        <dbReference type="EMBL" id="KAJ1091759.1"/>
    </source>
</evidence>
<keyword evidence="2" id="KW-1185">Reference proteome</keyword>
<dbReference type="EMBL" id="JANPWB010000015">
    <property type="protein sequence ID" value="KAJ1091759.1"/>
    <property type="molecule type" value="Genomic_DNA"/>
</dbReference>
<reference evidence="1" key="1">
    <citation type="journal article" date="2022" name="bioRxiv">
        <title>Sequencing and chromosome-scale assembly of the giantPleurodeles waltlgenome.</title>
        <authorList>
            <person name="Brown T."/>
            <person name="Elewa A."/>
            <person name="Iarovenko S."/>
            <person name="Subramanian E."/>
            <person name="Araus A.J."/>
            <person name="Petzold A."/>
            <person name="Susuki M."/>
            <person name="Suzuki K.-i.T."/>
            <person name="Hayashi T."/>
            <person name="Toyoda A."/>
            <person name="Oliveira C."/>
            <person name="Osipova E."/>
            <person name="Leigh N.D."/>
            <person name="Simon A."/>
            <person name="Yun M.H."/>
        </authorList>
    </citation>
    <scope>NUCLEOTIDE SEQUENCE</scope>
    <source>
        <strain evidence="1">20211129_DDA</strain>
        <tissue evidence="1">Liver</tissue>
    </source>
</reference>
<accession>A0AAV7LMT9</accession>
<gene>
    <name evidence="1" type="ORF">NDU88_004876</name>
</gene>
<dbReference type="AlphaFoldDB" id="A0AAV7LMT9"/>
<organism evidence="1 2">
    <name type="scientific">Pleurodeles waltl</name>
    <name type="common">Iberian ribbed newt</name>
    <dbReference type="NCBI Taxonomy" id="8319"/>
    <lineage>
        <taxon>Eukaryota</taxon>
        <taxon>Metazoa</taxon>
        <taxon>Chordata</taxon>
        <taxon>Craniata</taxon>
        <taxon>Vertebrata</taxon>
        <taxon>Euteleostomi</taxon>
        <taxon>Amphibia</taxon>
        <taxon>Batrachia</taxon>
        <taxon>Caudata</taxon>
        <taxon>Salamandroidea</taxon>
        <taxon>Salamandridae</taxon>
        <taxon>Pleurodelinae</taxon>
        <taxon>Pleurodeles</taxon>
    </lineage>
</organism>
<evidence type="ECO:0000313" key="2">
    <source>
        <dbReference type="Proteomes" id="UP001066276"/>
    </source>
</evidence>
<protein>
    <submittedName>
        <fullName evidence="1">Uncharacterized protein</fullName>
    </submittedName>
</protein>
<name>A0AAV7LMT9_PLEWA</name>
<comment type="caution">
    <text evidence="1">The sequence shown here is derived from an EMBL/GenBank/DDBJ whole genome shotgun (WGS) entry which is preliminary data.</text>
</comment>